<dbReference type="Gene3D" id="3.40.50.150">
    <property type="entry name" value="Vaccinia Virus protein VP39"/>
    <property type="match status" value="1"/>
</dbReference>
<dbReference type="RefSeq" id="WP_153724540.1">
    <property type="nucleotide sequence ID" value="NZ_CP045875.1"/>
</dbReference>
<dbReference type="Gene3D" id="1.10.8.10">
    <property type="entry name" value="DNA helicase RuvA subunit, C-terminal domain"/>
    <property type="match status" value="1"/>
</dbReference>
<dbReference type="KEGG" id="hcv:FTV88_0938"/>
<comment type="similarity">
    <text evidence="4">Belongs to the protein N5-glutamine methyltransferase family. PrmC subfamily.</text>
</comment>
<dbReference type="EC" id="2.1.1.297" evidence="4"/>
<comment type="catalytic activity">
    <reaction evidence="4">
        <text>L-glutaminyl-[peptide chain release factor] + S-adenosyl-L-methionine = N(5)-methyl-L-glutaminyl-[peptide chain release factor] + S-adenosyl-L-homocysteine + H(+)</text>
        <dbReference type="Rhea" id="RHEA:42896"/>
        <dbReference type="Rhea" id="RHEA-COMP:10271"/>
        <dbReference type="Rhea" id="RHEA-COMP:10272"/>
        <dbReference type="ChEBI" id="CHEBI:15378"/>
        <dbReference type="ChEBI" id="CHEBI:30011"/>
        <dbReference type="ChEBI" id="CHEBI:57856"/>
        <dbReference type="ChEBI" id="CHEBI:59789"/>
        <dbReference type="ChEBI" id="CHEBI:61891"/>
        <dbReference type="EC" id="2.1.1.297"/>
    </reaction>
</comment>
<dbReference type="GO" id="GO:0032259">
    <property type="term" value="P:methylation"/>
    <property type="evidence" value="ECO:0007669"/>
    <property type="project" value="UniProtKB-KW"/>
</dbReference>
<dbReference type="Pfam" id="PF13847">
    <property type="entry name" value="Methyltransf_31"/>
    <property type="match status" value="1"/>
</dbReference>
<evidence type="ECO:0000259" key="6">
    <source>
        <dbReference type="Pfam" id="PF17827"/>
    </source>
</evidence>
<dbReference type="InterPro" id="IPR019874">
    <property type="entry name" value="RF_methyltr_PrmC"/>
</dbReference>
<dbReference type="AlphaFoldDB" id="A0A5Q2N496"/>
<dbReference type="Proteomes" id="UP000366051">
    <property type="component" value="Chromosome"/>
</dbReference>
<evidence type="ECO:0000313" key="7">
    <source>
        <dbReference type="EMBL" id="QGG47090.1"/>
    </source>
</evidence>
<dbReference type="PROSITE" id="PS00092">
    <property type="entry name" value="N6_MTASE"/>
    <property type="match status" value="1"/>
</dbReference>
<feature type="binding site" evidence="4">
    <location>
        <position position="170"/>
    </location>
    <ligand>
        <name>S-adenosyl-L-methionine</name>
        <dbReference type="ChEBI" id="CHEBI:59789"/>
    </ligand>
</feature>
<dbReference type="InterPro" id="IPR050320">
    <property type="entry name" value="N5-glutamine_MTase"/>
</dbReference>
<sequence length="312" mass="35186">MKTNQSATVGEKLQTAAFSFAQKGIESPRLEAEILLAHLLKTNRAGLFARLRDNFPEEKEQPWQDYIQKRLQNWPHQYITEEEEFYNLPFRVTPAVLIPRPETEELVTIVLHHLEKMKPPQNQNPQAVTIIDVGTGSGVIAVSIAHTFMTKSNIHTKTSDKKSLQIIAIDISPEALAIAQENANSNQVDHLIQFQQGDLLAAPAKQGRGEEKVHIIVSNPPYIESNTIKSLQKEVRQHEPHRALDGGPDGLDLYRRLIPQAAQKLHPQGLIALEIGYNQGQAVKELLQQANFQNIQIHQDYQNHDRIVTATK</sequence>
<evidence type="ECO:0000259" key="5">
    <source>
        <dbReference type="Pfam" id="PF13847"/>
    </source>
</evidence>
<dbReference type="GO" id="GO:0102559">
    <property type="term" value="F:peptide chain release factor N(5)-glutamine methyltransferase activity"/>
    <property type="evidence" value="ECO:0007669"/>
    <property type="project" value="UniProtKB-EC"/>
</dbReference>
<dbReference type="HAMAP" id="MF_02126">
    <property type="entry name" value="RF_methyltr_PrmC"/>
    <property type="match status" value="1"/>
</dbReference>
<evidence type="ECO:0000256" key="3">
    <source>
        <dbReference type="ARBA" id="ARBA00022691"/>
    </source>
</evidence>
<evidence type="ECO:0000256" key="4">
    <source>
        <dbReference type="HAMAP-Rule" id="MF_02126"/>
    </source>
</evidence>
<organism evidence="7 8">
    <name type="scientific">Heliorestis convoluta</name>
    <dbReference type="NCBI Taxonomy" id="356322"/>
    <lineage>
        <taxon>Bacteria</taxon>
        <taxon>Bacillati</taxon>
        <taxon>Bacillota</taxon>
        <taxon>Clostridia</taxon>
        <taxon>Eubacteriales</taxon>
        <taxon>Heliobacteriaceae</taxon>
        <taxon>Heliorestis</taxon>
    </lineage>
</organism>
<comment type="function">
    <text evidence="4">Methylates the class 1 translation termination release factors RF1/PrfA and RF2/PrfB on the glutamine residue of the universally conserved GGQ motif.</text>
</comment>
<dbReference type="InterPro" id="IPR002052">
    <property type="entry name" value="DNA_methylase_N6_adenine_CS"/>
</dbReference>
<dbReference type="InterPro" id="IPR025714">
    <property type="entry name" value="Methyltranfer_dom"/>
</dbReference>
<evidence type="ECO:0000256" key="2">
    <source>
        <dbReference type="ARBA" id="ARBA00022679"/>
    </source>
</evidence>
<protein>
    <recommendedName>
        <fullName evidence="4">Release factor glutamine methyltransferase</fullName>
        <shortName evidence="4">RF MTase</shortName>
        <ecNumber evidence="4">2.1.1.297</ecNumber>
    </recommendedName>
    <alternativeName>
        <fullName evidence="4">N5-glutamine methyltransferase PrmC</fullName>
    </alternativeName>
    <alternativeName>
        <fullName evidence="4">Protein-(glutamine-N5) MTase PrmC</fullName>
    </alternativeName>
    <alternativeName>
        <fullName evidence="4">Protein-glutamine N-methyltransferase PrmC</fullName>
    </alternativeName>
</protein>
<dbReference type="PANTHER" id="PTHR18895">
    <property type="entry name" value="HEMK METHYLTRANSFERASE"/>
    <property type="match status" value="1"/>
</dbReference>
<feature type="binding site" evidence="4">
    <location>
        <begin position="134"/>
        <end position="138"/>
    </location>
    <ligand>
        <name>S-adenosyl-L-methionine</name>
        <dbReference type="ChEBI" id="CHEBI:59789"/>
    </ligand>
</feature>
<dbReference type="OrthoDB" id="9784805at2"/>
<name>A0A5Q2N496_9FIRM</name>
<feature type="binding site" evidence="4">
    <location>
        <begin position="219"/>
        <end position="222"/>
    </location>
    <ligand>
        <name>substrate</name>
    </ligand>
</feature>
<keyword evidence="8" id="KW-1185">Reference proteome</keyword>
<keyword evidence="1 4" id="KW-0489">Methyltransferase</keyword>
<dbReference type="InterPro" id="IPR040758">
    <property type="entry name" value="PrmC_N"/>
</dbReference>
<dbReference type="NCBIfam" id="TIGR00536">
    <property type="entry name" value="hemK_fam"/>
    <property type="match status" value="1"/>
</dbReference>
<dbReference type="InterPro" id="IPR004556">
    <property type="entry name" value="HemK-like"/>
</dbReference>
<dbReference type="EMBL" id="CP045875">
    <property type="protein sequence ID" value="QGG47090.1"/>
    <property type="molecule type" value="Genomic_DNA"/>
</dbReference>
<dbReference type="InterPro" id="IPR029063">
    <property type="entry name" value="SAM-dependent_MTases_sf"/>
</dbReference>
<feature type="domain" description="Release factor glutamine methyltransferase N-terminal" evidence="6">
    <location>
        <begin position="13"/>
        <end position="80"/>
    </location>
</feature>
<gene>
    <name evidence="4" type="primary">prmC</name>
    <name evidence="7" type="ORF">FTV88_0938</name>
</gene>
<keyword evidence="2 4" id="KW-0808">Transferase</keyword>
<feature type="binding site" evidence="4">
    <location>
        <position position="219"/>
    </location>
    <ligand>
        <name>S-adenosyl-L-methionine</name>
        <dbReference type="ChEBI" id="CHEBI:59789"/>
    </ligand>
</feature>
<proteinExistence type="inferred from homology"/>
<evidence type="ECO:0000313" key="8">
    <source>
        <dbReference type="Proteomes" id="UP000366051"/>
    </source>
</evidence>
<dbReference type="NCBIfam" id="TIGR03534">
    <property type="entry name" value="RF_mod_PrmC"/>
    <property type="match status" value="1"/>
</dbReference>
<dbReference type="PANTHER" id="PTHR18895:SF74">
    <property type="entry name" value="MTRF1L RELEASE FACTOR GLUTAMINE METHYLTRANSFERASE"/>
    <property type="match status" value="1"/>
</dbReference>
<accession>A0A5Q2N496</accession>
<dbReference type="SUPFAM" id="SSF53335">
    <property type="entry name" value="S-adenosyl-L-methionine-dependent methyltransferases"/>
    <property type="match status" value="1"/>
</dbReference>
<comment type="caution">
    <text evidence="4">Lacks conserved residue(s) required for the propagation of feature annotation.</text>
</comment>
<dbReference type="CDD" id="cd02440">
    <property type="entry name" value="AdoMet_MTases"/>
    <property type="match status" value="1"/>
</dbReference>
<dbReference type="GO" id="GO:0003676">
    <property type="term" value="F:nucleic acid binding"/>
    <property type="evidence" value="ECO:0007669"/>
    <property type="project" value="InterPro"/>
</dbReference>
<evidence type="ECO:0000256" key="1">
    <source>
        <dbReference type="ARBA" id="ARBA00022603"/>
    </source>
</evidence>
<reference evidence="8" key="1">
    <citation type="submission" date="2019-11" db="EMBL/GenBank/DDBJ databases">
        <title>Genome sequence of Heliorestis convoluta strain HH, an alkaliphilic and minimalistic phototrophic bacterium from a soda lake in Egypt.</title>
        <authorList>
            <person name="Dewey E.D."/>
            <person name="Stokes L.M."/>
            <person name="Burchell B.M."/>
            <person name="Shaffer K.N."/>
            <person name="Huntington A.M."/>
            <person name="Baker J.M."/>
            <person name="Nadendla S."/>
            <person name="Giglio M.G."/>
            <person name="Touchman J.W."/>
            <person name="Blankenship R.E."/>
            <person name="Madigan M.T."/>
            <person name="Sattley W.M."/>
        </authorList>
    </citation>
    <scope>NUCLEOTIDE SEQUENCE [LARGE SCALE GENOMIC DNA]</scope>
    <source>
        <strain evidence="8">HH</strain>
    </source>
</reference>
<keyword evidence="3 4" id="KW-0949">S-adenosyl-L-methionine</keyword>
<feature type="domain" description="Methyltransferase" evidence="5">
    <location>
        <begin position="127"/>
        <end position="228"/>
    </location>
</feature>
<dbReference type="Pfam" id="PF17827">
    <property type="entry name" value="PrmC_N"/>
    <property type="match status" value="1"/>
</dbReference>